<dbReference type="RefSeq" id="WP_052167441.1">
    <property type="nucleotide sequence ID" value="NZ_CBCSHQ010000002.1"/>
</dbReference>
<evidence type="ECO:0000259" key="2">
    <source>
        <dbReference type="Pfam" id="PF02719"/>
    </source>
</evidence>
<dbReference type="InterPro" id="IPR003869">
    <property type="entry name" value="Polysac_CapD-like"/>
</dbReference>
<keyword evidence="4" id="KW-1185">Reference proteome</keyword>
<dbReference type="SUPFAM" id="SSF51735">
    <property type="entry name" value="NAD(P)-binding Rossmann-fold domains"/>
    <property type="match status" value="1"/>
</dbReference>
<protein>
    <recommendedName>
        <fullName evidence="2">Polysaccharide biosynthesis protein CapD-like domain-containing protein</fullName>
    </recommendedName>
</protein>
<sequence length="363" mass="40541">MKKQMHIPQSDVFAEELLQRKIRTPLPADIYPKIHQKKVLITGAGGSIGSEICRQVYALNPAEIILVGHGENSIYLIQNELMNLTNKTIKITAEIQEIQDKKGVRRLMEKVKPDFVFHAAAHKHVPLMQNNPHSAVMNNIIGTKNVAEVAGEVGVGTFVLVSTDKAVEPQNVMGASKRIAEMIVAHLNNKYVTNYTTVRFGNVLASRGSVVPLFLKQIEKDEPLTLTDSEMTRYFMTIEEAASLVVQAGTMTNGGDIFVLNMGEAIKIKDIAKRLITMSGKRNIVIQYTGIRDGEKLHEELLEVDERVQMEATEEMFIGKAIVTREYLVEHLLMNYGNLSKEALTVELLKVANRNEVQIPLEV</sequence>
<gene>
    <name evidence="3" type="ORF">EP57_00150</name>
</gene>
<dbReference type="PANTHER" id="PTHR43318">
    <property type="entry name" value="UDP-N-ACETYLGLUCOSAMINE 4,6-DEHYDRATASE"/>
    <property type="match status" value="1"/>
</dbReference>
<dbReference type="STRING" id="1552123.EP57_00150"/>
<comment type="caution">
    <text evidence="3">The sequence shown here is derived from an EMBL/GenBank/DDBJ whole genome shotgun (WGS) entry which is preliminary data.</text>
</comment>
<dbReference type="eggNOG" id="COG1086">
    <property type="taxonomic scope" value="Bacteria"/>
</dbReference>
<evidence type="ECO:0000313" key="4">
    <source>
        <dbReference type="Proteomes" id="UP000029844"/>
    </source>
</evidence>
<dbReference type="GeneID" id="58715859"/>
<dbReference type="CDD" id="cd05237">
    <property type="entry name" value="UDP_invert_4-6DH_SDR_e"/>
    <property type="match status" value="1"/>
</dbReference>
<dbReference type="PANTHER" id="PTHR43318:SF1">
    <property type="entry name" value="POLYSACCHARIDE BIOSYNTHESIS PROTEIN EPSC-RELATED"/>
    <property type="match status" value="1"/>
</dbReference>
<proteinExistence type="inferred from homology"/>
<dbReference type="InterPro" id="IPR051203">
    <property type="entry name" value="Polysaccharide_Synthase-Rel"/>
</dbReference>
<organism evidence="3 4">
    <name type="scientific">Listeria booriae</name>
    <dbReference type="NCBI Taxonomy" id="1552123"/>
    <lineage>
        <taxon>Bacteria</taxon>
        <taxon>Bacillati</taxon>
        <taxon>Bacillota</taxon>
        <taxon>Bacilli</taxon>
        <taxon>Bacillales</taxon>
        <taxon>Listeriaceae</taxon>
        <taxon>Listeria</taxon>
    </lineage>
</organism>
<dbReference type="AlphaFoldDB" id="A0A099WLS0"/>
<name>A0A099WLS0_9LIST</name>
<feature type="domain" description="Polysaccharide biosynthesis protein CapD-like" evidence="2">
    <location>
        <begin position="39"/>
        <end position="318"/>
    </location>
</feature>
<reference evidence="3 4" key="1">
    <citation type="submission" date="2014-05" db="EMBL/GenBank/DDBJ databases">
        <title>Novel Listeriaceae from food processing environments.</title>
        <authorList>
            <person name="den Bakker H.C."/>
        </authorList>
    </citation>
    <scope>NUCLEOTIDE SEQUENCE [LARGE SCALE GENOMIC DNA]</scope>
    <source>
        <strain evidence="3 4">FSL A5-0281</strain>
    </source>
</reference>
<dbReference type="Pfam" id="PF02719">
    <property type="entry name" value="Polysacc_synt_2"/>
    <property type="match status" value="1"/>
</dbReference>
<dbReference type="Gene3D" id="3.40.50.720">
    <property type="entry name" value="NAD(P)-binding Rossmann-like Domain"/>
    <property type="match status" value="1"/>
</dbReference>
<accession>A0A099WLS0</accession>
<comment type="similarity">
    <text evidence="1">Belongs to the polysaccharide synthase family.</text>
</comment>
<dbReference type="Proteomes" id="UP000029844">
    <property type="component" value="Unassembled WGS sequence"/>
</dbReference>
<dbReference type="InterPro" id="IPR036291">
    <property type="entry name" value="NAD(P)-bd_dom_sf"/>
</dbReference>
<evidence type="ECO:0000313" key="3">
    <source>
        <dbReference type="EMBL" id="KGL45443.1"/>
    </source>
</evidence>
<dbReference type="EMBL" id="JNFA01000001">
    <property type="protein sequence ID" value="KGL45443.1"/>
    <property type="molecule type" value="Genomic_DNA"/>
</dbReference>
<dbReference type="OrthoDB" id="9803111at2"/>
<evidence type="ECO:0000256" key="1">
    <source>
        <dbReference type="ARBA" id="ARBA00007430"/>
    </source>
</evidence>